<reference evidence="1 2" key="1">
    <citation type="submission" date="2020-08" db="EMBL/GenBank/DDBJ databases">
        <title>Sequencing the genomes of 1000 actinobacteria strains.</title>
        <authorList>
            <person name="Klenk H.-P."/>
        </authorList>
    </citation>
    <scope>NUCLEOTIDE SEQUENCE [LARGE SCALE GENOMIC DNA]</scope>
    <source>
        <strain evidence="1 2">DSM 45584</strain>
    </source>
</reference>
<name>A0A840QIE8_9PSEU</name>
<dbReference type="Proteomes" id="UP000584374">
    <property type="component" value="Unassembled WGS sequence"/>
</dbReference>
<comment type="caution">
    <text evidence="1">The sequence shown here is derived from an EMBL/GenBank/DDBJ whole genome shotgun (WGS) entry which is preliminary data.</text>
</comment>
<evidence type="ECO:0000313" key="2">
    <source>
        <dbReference type="Proteomes" id="UP000584374"/>
    </source>
</evidence>
<gene>
    <name evidence="1" type="ORF">BJ970_006237</name>
</gene>
<evidence type="ECO:0000313" key="1">
    <source>
        <dbReference type="EMBL" id="MBB5158638.1"/>
    </source>
</evidence>
<accession>A0A840QIE8</accession>
<dbReference type="EMBL" id="JACHIW010000002">
    <property type="protein sequence ID" value="MBB5158638.1"/>
    <property type="molecule type" value="Genomic_DNA"/>
</dbReference>
<dbReference type="AlphaFoldDB" id="A0A840QIE8"/>
<organism evidence="1 2">
    <name type="scientific">Saccharopolyspora phatthalungensis</name>
    <dbReference type="NCBI Taxonomy" id="664693"/>
    <lineage>
        <taxon>Bacteria</taxon>
        <taxon>Bacillati</taxon>
        <taxon>Actinomycetota</taxon>
        <taxon>Actinomycetes</taxon>
        <taxon>Pseudonocardiales</taxon>
        <taxon>Pseudonocardiaceae</taxon>
        <taxon>Saccharopolyspora</taxon>
    </lineage>
</organism>
<proteinExistence type="predicted"/>
<sequence>MVTTDLPGGTGSPLQQLESEMADAREYVLRCRASGDEQAAQLHVVWIDLLLDEWNRRQSLAQQSLPGQTRVEMT</sequence>
<protein>
    <submittedName>
        <fullName evidence="1">Multidrug resistance efflux pump</fullName>
    </submittedName>
</protein>
<keyword evidence="2" id="KW-1185">Reference proteome</keyword>